<comment type="caution">
    <text evidence="8">The sequence shown here is derived from an EMBL/GenBank/DDBJ whole genome shotgun (WGS) entry which is preliminary data.</text>
</comment>
<keyword evidence="4" id="KW-0238">DNA-binding</keyword>
<dbReference type="GO" id="GO:0003677">
    <property type="term" value="F:DNA binding"/>
    <property type="evidence" value="ECO:0007669"/>
    <property type="project" value="UniProtKB-KW"/>
</dbReference>
<dbReference type="PANTHER" id="PTHR43133">
    <property type="entry name" value="RNA POLYMERASE ECF-TYPE SIGMA FACTO"/>
    <property type="match status" value="1"/>
</dbReference>
<feature type="domain" description="RNA polymerase sigma-70 region 2" evidence="6">
    <location>
        <begin position="17"/>
        <end position="81"/>
    </location>
</feature>
<dbReference type="AlphaFoldDB" id="A0A3P1T5C5"/>
<dbReference type="InterPro" id="IPR013324">
    <property type="entry name" value="RNA_pol_sigma_r3/r4-like"/>
</dbReference>
<dbReference type="EMBL" id="RQZG01000018">
    <property type="protein sequence ID" value="RRD03633.1"/>
    <property type="molecule type" value="Genomic_DNA"/>
</dbReference>
<accession>A0A3P1T5C5</accession>
<dbReference type="InterPro" id="IPR039425">
    <property type="entry name" value="RNA_pol_sigma-70-like"/>
</dbReference>
<dbReference type="InterPro" id="IPR007627">
    <property type="entry name" value="RNA_pol_sigma70_r2"/>
</dbReference>
<dbReference type="CDD" id="cd06171">
    <property type="entry name" value="Sigma70_r4"/>
    <property type="match status" value="1"/>
</dbReference>
<dbReference type="InterPro" id="IPR014284">
    <property type="entry name" value="RNA_pol_sigma-70_dom"/>
</dbReference>
<evidence type="ECO:0000256" key="5">
    <source>
        <dbReference type="ARBA" id="ARBA00023163"/>
    </source>
</evidence>
<dbReference type="Pfam" id="PF08281">
    <property type="entry name" value="Sigma70_r4_2"/>
    <property type="match status" value="1"/>
</dbReference>
<reference evidence="8 9" key="1">
    <citation type="submission" date="2018-11" db="EMBL/GenBank/DDBJ databases">
        <title>Genomes From Bacteria Associated with the Canine Oral Cavity: a Test Case for Automated Genome-Based Taxonomic Assignment.</title>
        <authorList>
            <person name="Coil D.A."/>
            <person name="Jospin G."/>
            <person name="Darling A.E."/>
            <person name="Wallis C."/>
            <person name="Davis I.J."/>
            <person name="Harris S."/>
            <person name="Eisen J.A."/>
            <person name="Holcombe L.J."/>
            <person name="O'Flynn C."/>
        </authorList>
    </citation>
    <scope>NUCLEOTIDE SEQUENCE [LARGE SCALE GENOMIC DNA]</scope>
    <source>
        <strain evidence="8 9">OH887_COT-365</strain>
    </source>
</reference>
<protein>
    <submittedName>
        <fullName evidence="8">SigE family RNA polymerase sigma factor</fullName>
    </submittedName>
</protein>
<dbReference type="RefSeq" id="WP_124845725.1">
    <property type="nucleotide sequence ID" value="NZ_RQZG01000018.1"/>
</dbReference>
<dbReference type="NCBIfam" id="TIGR02937">
    <property type="entry name" value="sigma70-ECF"/>
    <property type="match status" value="1"/>
</dbReference>
<evidence type="ECO:0000256" key="2">
    <source>
        <dbReference type="ARBA" id="ARBA00023015"/>
    </source>
</evidence>
<proteinExistence type="inferred from homology"/>
<sequence>MPTTTELQESFQEFTSANLSHLVKIARSLTGNADAADELVQTAMEKACRSWSKVMRATDQLSYVRRILVNSAYDSWRRKRRFLQIFQPSDDPAEPVSRSSWGDPQHNLDRSAVIEELMRPLSPRERAVITLRFLADLTEAATAYELGIAVGTVKSTTARALNKMRVVDIETIGA</sequence>
<dbReference type="Gene3D" id="1.10.10.10">
    <property type="entry name" value="Winged helix-like DNA-binding domain superfamily/Winged helix DNA-binding domain"/>
    <property type="match status" value="1"/>
</dbReference>
<dbReference type="PANTHER" id="PTHR43133:SF50">
    <property type="entry name" value="ECF RNA POLYMERASE SIGMA FACTOR SIGM"/>
    <property type="match status" value="1"/>
</dbReference>
<evidence type="ECO:0000259" key="6">
    <source>
        <dbReference type="Pfam" id="PF04542"/>
    </source>
</evidence>
<evidence type="ECO:0000256" key="3">
    <source>
        <dbReference type="ARBA" id="ARBA00023082"/>
    </source>
</evidence>
<name>A0A3P1T5C5_9ACTN</name>
<gene>
    <name evidence="8" type="ORF">EII34_13690</name>
</gene>
<evidence type="ECO:0000313" key="8">
    <source>
        <dbReference type="EMBL" id="RRD03633.1"/>
    </source>
</evidence>
<dbReference type="SUPFAM" id="SSF88946">
    <property type="entry name" value="Sigma2 domain of RNA polymerase sigma factors"/>
    <property type="match status" value="1"/>
</dbReference>
<comment type="similarity">
    <text evidence="1">Belongs to the sigma-70 factor family. ECF subfamily.</text>
</comment>
<dbReference type="GO" id="GO:0016987">
    <property type="term" value="F:sigma factor activity"/>
    <property type="evidence" value="ECO:0007669"/>
    <property type="project" value="UniProtKB-KW"/>
</dbReference>
<evidence type="ECO:0000256" key="1">
    <source>
        <dbReference type="ARBA" id="ARBA00010641"/>
    </source>
</evidence>
<keyword evidence="3" id="KW-0731">Sigma factor</keyword>
<keyword evidence="5" id="KW-0804">Transcription</keyword>
<dbReference type="OrthoDB" id="3692620at2"/>
<feature type="domain" description="RNA polymerase sigma factor 70 region 4 type 2" evidence="7">
    <location>
        <begin position="114"/>
        <end position="164"/>
    </location>
</feature>
<dbReference type="InterPro" id="IPR036388">
    <property type="entry name" value="WH-like_DNA-bd_sf"/>
</dbReference>
<dbReference type="InterPro" id="IPR013325">
    <property type="entry name" value="RNA_pol_sigma_r2"/>
</dbReference>
<dbReference type="Pfam" id="PF04542">
    <property type="entry name" value="Sigma70_r2"/>
    <property type="match status" value="1"/>
</dbReference>
<dbReference type="Proteomes" id="UP000280819">
    <property type="component" value="Unassembled WGS sequence"/>
</dbReference>
<organism evidence="8 9">
    <name type="scientific">Arachnia propionica</name>
    <dbReference type="NCBI Taxonomy" id="1750"/>
    <lineage>
        <taxon>Bacteria</taxon>
        <taxon>Bacillati</taxon>
        <taxon>Actinomycetota</taxon>
        <taxon>Actinomycetes</taxon>
        <taxon>Propionibacteriales</taxon>
        <taxon>Propionibacteriaceae</taxon>
        <taxon>Arachnia</taxon>
    </lineage>
</organism>
<dbReference type="SUPFAM" id="SSF88659">
    <property type="entry name" value="Sigma3 and sigma4 domains of RNA polymerase sigma factors"/>
    <property type="match status" value="1"/>
</dbReference>
<dbReference type="Gene3D" id="1.10.1740.10">
    <property type="match status" value="1"/>
</dbReference>
<dbReference type="GO" id="GO:0006352">
    <property type="term" value="P:DNA-templated transcription initiation"/>
    <property type="evidence" value="ECO:0007669"/>
    <property type="project" value="InterPro"/>
</dbReference>
<dbReference type="InterPro" id="IPR013249">
    <property type="entry name" value="RNA_pol_sigma70_r4_t2"/>
</dbReference>
<evidence type="ECO:0000313" key="9">
    <source>
        <dbReference type="Proteomes" id="UP000280819"/>
    </source>
</evidence>
<evidence type="ECO:0000256" key="4">
    <source>
        <dbReference type="ARBA" id="ARBA00023125"/>
    </source>
</evidence>
<evidence type="ECO:0000259" key="7">
    <source>
        <dbReference type="Pfam" id="PF08281"/>
    </source>
</evidence>
<keyword evidence="2" id="KW-0805">Transcription regulation</keyword>